<dbReference type="Gene3D" id="1.20.5.390">
    <property type="entry name" value="L1 transposable element, trimerization domain"/>
    <property type="match status" value="1"/>
</dbReference>
<dbReference type="InterPro" id="IPR011011">
    <property type="entry name" value="Znf_FYVE_PHD"/>
</dbReference>
<dbReference type="SMART" id="SM00064">
    <property type="entry name" value="FYVE"/>
    <property type="match status" value="1"/>
</dbReference>
<keyword evidence="9" id="KW-1185">Reference proteome</keyword>
<dbReference type="PANTHER" id="PTHR23164:SF30">
    <property type="entry name" value="EARLY ENDOSOME ANTIGEN 1"/>
    <property type="match status" value="1"/>
</dbReference>
<reference evidence="7" key="1">
    <citation type="submission" date="2021-02" db="EMBL/GenBank/DDBJ databases">
        <authorList>
            <person name="Nowell W R."/>
        </authorList>
    </citation>
    <scope>NUCLEOTIDE SEQUENCE</scope>
</reference>
<evidence type="ECO:0000256" key="5">
    <source>
        <dbReference type="SAM" id="Coils"/>
    </source>
</evidence>
<evidence type="ECO:0000256" key="3">
    <source>
        <dbReference type="ARBA" id="ARBA00022833"/>
    </source>
</evidence>
<keyword evidence="3" id="KW-0862">Zinc</keyword>
<dbReference type="GO" id="GO:0005545">
    <property type="term" value="F:1-phosphatidylinositol binding"/>
    <property type="evidence" value="ECO:0007669"/>
    <property type="project" value="TreeGrafter"/>
</dbReference>
<dbReference type="Gene3D" id="3.30.40.10">
    <property type="entry name" value="Zinc/RING finger domain, C3HC4 (zinc finger)"/>
    <property type="match status" value="1"/>
</dbReference>
<proteinExistence type="predicted"/>
<organism evidence="7 9">
    <name type="scientific">Didymodactylos carnosus</name>
    <dbReference type="NCBI Taxonomy" id="1234261"/>
    <lineage>
        <taxon>Eukaryota</taxon>
        <taxon>Metazoa</taxon>
        <taxon>Spiralia</taxon>
        <taxon>Gnathifera</taxon>
        <taxon>Rotifera</taxon>
        <taxon>Eurotatoria</taxon>
        <taxon>Bdelloidea</taxon>
        <taxon>Philodinida</taxon>
        <taxon>Philodinidae</taxon>
        <taxon>Didymodactylos</taxon>
    </lineage>
</organism>
<dbReference type="SUPFAM" id="SSF57903">
    <property type="entry name" value="FYVE/PHD zinc finger"/>
    <property type="match status" value="1"/>
</dbReference>
<evidence type="ECO:0000256" key="2">
    <source>
        <dbReference type="ARBA" id="ARBA00022771"/>
    </source>
</evidence>
<dbReference type="InterPro" id="IPR017455">
    <property type="entry name" value="Znf_FYVE-rel"/>
</dbReference>
<dbReference type="Proteomes" id="UP000681722">
    <property type="component" value="Unassembled WGS sequence"/>
</dbReference>
<dbReference type="EMBL" id="CAJNOQ010003550">
    <property type="protein sequence ID" value="CAF1017934.1"/>
    <property type="molecule type" value="Genomic_DNA"/>
</dbReference>
<dbReference type="InterPro" id="IPR000306">
    <property type="entry name" value="Znf_FYVE"/>
</dbReference>
<protein>
    <recommendedName>
        <fullName evidence="6">FYVE-type domain-containing protein</fullName>
    </recommendedName>
</protein>
<evidence type="ECO:0000256" key="1">
    <source>
        <dbReference type="ARBA" id="ARBA00022723"/>
    </source>
</evidence>
<keyword evidence="2 4" id="KW-0863">Zinc-finger</keyword>
<evidence type="ECO:0000256" key="4">
    <source>
        <dbReference type="PROSITE-ProRule" id="PRU00091"/>
    </source>
</evidence>
<evidence type="ECO:0000259" key="6">
    <source>
        <dbReference type="PROSITE" id="PS50178"/>
    </source>
</evidence>
<dbReference type="InterPro" id="IPR013083">
    <property type="entry name" value="Znf_RING/FYVE/PHD"/>
</dbReference>
<dbReference type="PROSITE" id="PS50178">
    <property type="entry name" value="ZF_FYVE"/>
    <property type="match status" value="1"/>
</dbReference>
<dbReference type="PANTHER" id="PTHR23164">
    <property type="entry name" value="EARLY ENDOSOME ANTIGEN 1"/>
    <property type="match status" value="1"/>
</dbReference>
<dbReference type="CDD" id="cd15730">
    <property type="entry name" value="FYVE_EEA1"/>
    <property type="match status" value="1"/>
</dbReference>
<keyword evidence="5" id="KW-0175">Coiled coil</keyword>
<dbReference type="OrthoDB" id="79871at2759"/>
<name>A0A814I2I8_9BILA</name>
<dbReference type="Proteomes" id="UP000663829">
    <property type="component" value="Unassembled WGS sequence"/>
</dbReference>
<evidence type="ECO:0000313" key="9">
    <source>
        <dbReference type="Proteomes" id="UP000663829"/>
    </source>
</evidence>
<sequence>MPDYRQCPKNCHFTDTIKWHFCPFIRPHLESKLLVGQDERRVLLERLLTSENKHDKYIFENQQLIKRNNDLESALQEMAREFQGLQIQTNIQTNRRWLVDSDVFACMKCNQQFSVTMRKHHCRNCGNIFCDQCSSKTTPLAASKKPVRVCDQCYKELTS</sequence>
<feature type="domain" description="FYVE-type" evidence="6">
    <location>
        <begin position="100"/>
        <end position="158"/>
    </location>
</feature>
<dbReference type="GO" id="GO:0005769">
    <property type="term" value="C:early endosome"/>
    <property type="evidence" value="ECO:0007669"/>
    <property type="project" value="TreeGrafter"/>
</dbReference>
<dbReference type="AlphaFoldDB" id="A0A814I2I8"/>
<feature type="coiled-coil region" evidence="5">
    <location>
        <begin position="61"/>
        <end position="88"/>
    </location>
</feature>
<keyword evidence="1" id="KW-0479">Metal-binding</keyword>
<comment type="caution">
    <text evidence="7">The sequence shown here is derived from an EMBL/GenBank/DDBJ whole genome shotgun (WGS) entry which is preliminary data.</text>
</comment>
<accession>A0A814I2I8</accession>
<evidence type="ECO:0000313" key="7">
    <source>
        <dbReference type="EMBL" id="CAF1017934.1"/>
    </source>
</evidence>
<dbReference type="GO" id="GO:0008270">
    <property type="term" value="F:zinc ion binding"/>
    <property type="evidence" value="ECO:0007669"/>
    <property type="project" value="UniProtKB-KW"/>
</dbReference>
<gene>
    <name evidence="7" type="ORF">GPM918_LOCUS14621</name>
    <name evidence="8" type="ORF">SRO942_LOCUS14623</name>
</gene>
<dbReference type="EMBL" id="CAJOBC010003551">
    <property type="protein sequence ID" value="CAF3789441.1"/>
    <property type="molecule type" value="Genomic_DNA"/>
</dbReference>
<evidence type="ECO:0000313" key="8">
    <source>
        <dbReference type="EMBL" id="CAF3789441.1"/>
    </source>
</evidence>
<dbReference type="GO" id="GO:0006897">
    <property type="term" value="P:endocytosis"/>
    <property type="evidence" value="ECO:0007669"/>
    <property type="project" value="TreeGrafter"/>
</dbReference>
<dbReference type="Pfam" id="PF01363">
    <property type="entry name" value="FYVE"/>
    <property type="match status" value="1"/>
</dbReference>